<evidence type="ECO:0000256" key="1">
    <source>
        <dbReference type="SAM" id="Coils"/>
    </source>
</evidence>
<dbReference type="AlphaFoldDB" id="A0A9W8RLP8"/>
<organism evidence="2 3">
    <name type="scientific">Fusarium torreyae</name>
    <dbReference type="NCBI Taxonomy" id="1237075"/>
    <lineage>
        <taxon>Eukaryota</taxon>
        <taxon>Fungi</taxon>
        <taxon>Dikarya</taxon>
        <taxon>Ascomycota</taxon>
        <taxon>Pezizomycotina</taxon>
        <taxon>Sordariomycetes</taxon>
        <taxon>Hypocreomycetidae</taxon>
        <taxon>Hypocreales</taxon>
        <taxon>Nectriaceae</taxon>
        <taxon>Fusarium</taxon>
    </lineage>
</organism>
<accession>A0A9W8RLP8</accession>
<feature type="coiled-coil region" evidence="1">
    <location>
        <begin position="169"/>
        <end position="196"/>
    </location>
</feature>
<evidence type="ECO:0000313" key="3">
    <source>
        <dbReference type="Proteomes" id="UP001152049"/>
    </source>
</evidence>
<keyword evidence="1" id="KW-0175">Coiled coil</keyword>
<protein>
    <submittedName>
        <fullName evidence="2">Uncharacterized protein</fullName>
    </submittedName>
</protein>
<comment type="caution">
    <text evidence="2">The sequence shown here is derived from an EMBL/GenBank/DDBJ whole genome shotgun (WGS) entry which is preliminary data.</text>
</comment>
<name>A0A9W8RLP8_9HYPO</name>
<proteinExistence type="predicted"/>
<dbReference type="EMBL" id="JAOQAZ010000037">
    <property type="protein sequence ID" value="KAJ4248118.1"/>
    <property type="molecule type" value="Genomic_DNA"/>
</dbReference>
<reference evidence="2" key="1">
    <citation type="submission" date="2022-09" db="EMBL/GenBank/DDBJ databases">
        <title>Fusarium specimens isolated from Avocado Roots.</title>
        <authorList>
            <person name="Stajich J."/>
            <person name="Roper C."/>
            <person name="Heimlech-Rivalta G."/>
        </authorList>
    </citation>
    <scope>NUCLEOTIDE SEQUENCE</scope>
    <source>
        <strain evidence="2">CF00136</strain>
    </source>
</reference>
<keyword evidence="3" id="KW-1185">Reference proteome</keyword>
<sequence length="200" mass="23730">MSELLQELYFQADWMLDTIDRVPVQNIRFGKWSWAPERMKPWYIKLVGRFTLTLKILKSLQLFYEQTSVQISNPELMENLQIVRGKVCTASAELEHLEEDVARPQTPTFMQQTRTDTRLLCTEIKHDEKAIEERQETIREQQKKVHAIIKSLNWAQEGFYLAMTSKRPKREIEKQEKGYKDALAKAKKKLIELELDMEKK</sequence>
<dbReference type="Proteomes" id="UP001152049">
    <property type="component" value="Unassembled WGS sequence"/>
</dbReference>
<gene>
    <name evidence="2" type="ORF">NW762_012888</name>
</gene>
<evidence type="ECO:0000313" key="2">
    <source>
        <dbReference type="EMBL" id="KAJ4248118.1"/>
    </source>
</evidence>